<evidence type="ECO:0000313" key="2">
    <source>
        <dbReference type="EMBL" id="KZV33495.1"/>
    </source>
</evidence>
<sequence length="302" mass="33486">MFRGNSDACISAIVGRLFDKEQKCLRQPLVICSQGTALLTKSCFRHSLHSTSTTMASVFIINSYQINFESVLMIPDHDGMLNMFKALEASGLRGFLGCESVLYEKELEQFFDTALVQGDDITGAVSGKYFSISKARFAQIFELPTERLVNFSEGVTTATDSLEFKSRFNTLDAKLLDGQVSAIRSEQLEFQAKIAADILSLSTQIGDLVDYIRGGDAKKGEGSSSRPQPTPDDQGRGGGDTGGGSGGVRTTTIVDRLSLEEVAERIREADRQRSNVDLERERNRERRERRLSRSGPSKRRRY</sequence>
<evidence type="ECO:0000256" key="1">
    <source>
        <dbReference type="SAM" id="MobiDB-lite"/>
    </source>
</evidence>
<gene>
    <name evidence="2" type="ORF">F511_38154</name>
</gene>
<feature type="region of interest" description="Disordered" evidence="1">
    <location>
        <begin position="216"/>
        <end position="254"/>
    </location>
</feature>
<feature type="compositionally biased region" description="Basic residues" evidence="1">
    <location>
        <begin position="289"/>
        <end position="302"/>
    </location>
</feature>
<dbReference type="Proteomes" id="UP000250235">
    <property type="component" value="Unassembled WGS sequence"/>
</dbReference>
<name>A0A2Z7BH94_9LAMI</name>
<proteinExistence type="predicted"/>
<feature type="compositionally biased region" description="Gly residues" evidence="1">
    <location>
        <begin position="236"/>
        <end position="247"/>
    </location>
</feature>
<dbReference type="EMBL" id="KV005768">
    <property type="protein sequence ID" value="KZV33495.1"/>
    <property type="molecule type" value="Genomic_DNA"/>
</dbReference>
<feature type="compositionally biased region" description="Basic and acidic residues" evidence="1">
    <location>
        <begin position="268"/>
        <end position="288"/>
    </location>
</feature>
<accession>A0A2Z7BH94</accession>
<feature type="region of interest" description="Disordered" evidence="1">
    <location>
        <begin position="268"/>
        <end position="302"/>
    </location>
</feature>
<organism evidence="2 3">
    <name type="scientific">Dorcoceras hygrometricum</name>
    <dbReference type="NCBI Taxonomy" id="472368"/>
    <lineage>
        <taxon>Eukaryota</taxon>
        <taxon>Viridiplantae</taxon>
        <taxon>Streptophyta</taxon>
        <taxon>Embryophyta</taxon>
        <taxon>Tracheophyta</taxon>
        <taxon>Spermatophyta</taxon>
        <taxon>Magnoliopsida</taxon>
        <taxon>eudicotyledons</taxon>
        <taxon>Gunneridae</taxon>
        <taxon>Pentapetalae</taxon>
        <taxon>asterids</taxon>
        <taxon>lamiids</taxon>
        <taxon>Lamiales</taxon>
        <taxon>Gesneriaceae</taxon>
        <taxon>Didymocarpoideae</taxon>
        <taxon>Trichosporeae</taxon>
        <taxon>Loxocarpinae</taxon>
        <taxon>Dorcoceras</taxon>
    </lineage>
</organism>
<protein>
    <submittedName>
        <fullName evidence="2">Uncharacterized protein</fullName>
    </submittedName>
</protein>
<evidence type="ECO:0000313" key="3">
    <source>
        <dbReference type="Proteomes" id="UP000250235"/>
    </source>
</evidence>
<reference evidence="2 3" key="1">
    <citation type="journal article" date="2015" name="Proc. Natl. Acad. Sci. U.S.A.">
        <title>The resurrection genome of Boea hygrometrica: A blueprint for survival of dehydration.</title>
        <authorList>
            <person name="Xiao L."/>
            <person name="Yang G."/>
            <person name="Zhang L."/>
            <person name="Yang X."/>
            <person name="Zhao S."/>
            <person name="Ji Z."/>
            <person name="Zhou Q."/>
            <person name="Hu M."/>
            <person name="Wang Y."/>
            <person name="Chen M."/>
            <person name="Xu Y."/>
            <person name="Jin H."/>
            <person name="Xiao X."/>
            <person name="Hu G."/>
            <person name="Bao F."/>
            <person name="Hu Y."/>
            <person name="Wan P."/>
            <person name="Li L."/>
            <person name="Deng X."/>
            <person name="Kuang T."/>
            <person name="Xiang C."/>
            <person name="Zhu J.K."/>
            <person name="Oliver M.J."/>
            <person name="He Y."/>
        </authorList>
    </citation>
    <scope>NUCLEOTIDE SEQUENCE [LARGE SCALE GENOMIC DNA]</scope>
    <source>
        <strain evidence="3">cv. XS01</strain>
    </source>
</reference>
<keyword evidence="3" id="KW-1185">Reference proteome</keyword>
<dbReference type="AlphaFoldDB" id="A0A2Z7BH94"/>